<feature type="compositionally biased region" description="Low complexity" evidence="1">
    <location>
        <begin position="86"/>
        <end position="98"/>
    </location>
</feature>
<dbReference type="AlphaFoldDB" id="A0AAV7WUB9"/>
<reference evidence="2" key="1">
    <citation type="journal article" date="2022" name="bioRxiv">
        <title>Sequencing and chromosome-scale assembly of the giantPleurodeles waltlgenome.</title>
        <authorList>
            <person name="Brown T."/>
            <person name="Elewa A."/>
            <person name="Iarovenko S."/>
            <person name="Subramanian E."/>
            <person name="Araus A.J."/>
            <person name="Petzold A."/>
            <person name="Susuki M."/>
            <person name="Suzuki K.-i.T."/>
            <person name="Hayashi T."/>
            <person name="Toyoda A."/>
            <person name="Oliveira C."/>
            <person name="Osipova E."/>
            <person name="Leigh N.D."/>
            <person name="Simon A."/>
            <person name="Yun M.H."/>
        </authorList>
    </citation>
    <scope>NUCLEOTIDE SEQUENCE</scope>
    <source>
        <strain evidence="2">20211129_DDA</strain>
        <tissue evidence="2">Liver</tissue>
    </source>
</reference>
<accession>A0AAV7WUB9</accession>
<dbReference type="EMBL" id="JANPWB010000001">
    <property type="protein sequence ID" value="KAJ1216083.1"/>
    <property type="molecule type" value="Genomic_DNA"/>
</dbReference>
<organism evidence="2 3">
    <name type="scientific">Pleurodeles waltl</name>
    <name type="common">Iberian ribbed newt</name>
    <dbReference type="NCBI Taxonomy" id="8319"/>
    <lineage>
        <taxon>Eukaryota</taxon>
        <taxon>Metazoa</taxon>
        <taxon>Chordata</taxon>
        <taxon>Craniata</taxon>
        <taxon>Vertebrata</taxon>
        <taxon>Euteleostomi</taxon>
        <taxon>Amphibia</taxon>
        <taxon>Batrachia</taxon>
        <taxon>Caudata</taxon>
        <taxon>Salamandroidea</taxon>
        <taxon>Salamandridae</taxon>
        <taxon>Pleurodelinae</taxon>
        <taxon>Pleurodeles</taxon>
    </lineage>
</organism>
<feature type="region of interest" description="Disordered" evidence="1">
    <location>
        <begin position="1"/>
        <end position="105"/>
    </location>
</feature>
<gene>
    <name evidence="2" type="ORF">NDU88_003689</name>
</gene>
<name>A0AAV7WUB9_PLEWA</name>
<evidence type="ECO:0000313" key="3">
    <source>
        <dbReference type="Proteomes" id="UP001066276"/>
    </source>
</evidence>
<proteinExistence type="predicted"/>
<feature type="compositionally biased region" description="Basic residues" evidence="1">
    <location>
        <begin position="24"/>
        <end position="35"/>
    </location>
</feature>
<comment type="caution">
    <text evidence="2">The sequence shown here is derived from an EMBL/GenBank/DDBJ whole genome shotgun (WGS) entry which is preliminary data.</text>
</comment>
<keyword evidence="3" id="KW-1185">Reference proteome</keyword>
<evidence type="ECO:0000313" key="2">
    <source>
        <dbReference type="EMBL" id="KAJ1216083.1"/>
    </source>
</evidence>
<dbReference type="Proteomes" id="UP001066276">
    <property type="component" value="Chromosome 1_1"/>
</dbReference>
<protein>
    <submittedName>
        <fullName evidence="2">Uncharacterized protein</fullName>
    </submittedName>
</protein>
<sequence length="105" mass="11175">MSRQIGAGALLEPRRLGRGNPVTQRKRPVKRRSRSSARPGEEGAEAAGSVGTPGHWRYGGDQALVRPSQALGCRGQHSAPPPLPPSLSSNRRSRSSTPQHGPILL</sequence>
<evidence type="ECO:0000256" key="1">
    <source>
        <dbReference type="SAM" id="MobiDB-lite"/>
    </source>
</evidence>